<keyword evidence="2 5" id="KW-0812">Transmembrane</keyword>
<gene>
    <name evidence="6" type="ORF">HLB44_06885</name>
</gene>
<protein>
    <submittedName>
        <fullName evidence="6">SemiSWEET transporter</fullName>
    </submittedName>
</protein>
<evidence type="ECO:0000256" key="5">
    <source>
        <dbReference type="SAM" id="Phobius"/>
    </source>
</evidence>
<organism evidence="6 7">
    <name type="scientific">Pseudaquabacterium terrae</name>
    <dbReference type="NCBI Taxonomy" id="2732868"/>
    <lineage>
        <taxon>Bacteria</taxon>
        <taxon>Pseudomonadati</taxon>
        <taxon>Pseudomonadota</taxon>
        <taxon>Betaproteobacteria</taxon>
        <taxon>Burkholderiales</taxon>
        <taxon>Sphaerotilaceae</taxon>
        <taxon>Pseudaquabacterium</taxon>
    </lineage>
</organism>
<name>A0ABX2EDQ8_9BURK</name>
<dbReference type="EMBL" id="JABRWJ010000002">
    <property type="protein sequence ID" value="NRF66703.1"/>
    <property type="molecule type" value="Genomic_DNA"/>
</dbReference>
<feature type="transmembrane region" description="Helical" evidence="5">
    <location>
        <begin position="12"/>
        <end position="29"/>
    </location>
</feature>
<reference evidence="6 7" key="1">
    <citation type="submission" date="2020-05" db="EMBL/GenBank/DDBJ databases">
        <title>Aquincola sp. isolate from soil.</title>
        <authorList>
            <person name="Han J."/>
            <person name="Kim D.-U."/>
        </authorList>
    </citation>
    <scope>NUCLEOTIDE SEQUENCE [LARGE SCALE GENOMIC DNA]</scope>
    <source>
        <strain evidence="6 7">S2</strain>
    </source>
</reference>
<keyword evidence="4 5" id="KW-0472">Membrane</keyword>
<comment type="subcellular location">
    <subcellularLocation>
        <location evidence="1">Membrane</location>
        <topology evidence="1">Multi-pass membrane protein</topology>
    </subcellularLocation>
</comment>
<dbReference type="RefSeq" id="WP_173121812.1">
    <property type="nucleotide sequence ID" value="NZ_JABRWJ010000002.1"/>
</dbReference>
<proteinExistence type="predicted"/>
<accession>A0ABX2EDQ8</accession>
<sequence>MSFASTETLGYLAAIFTTTAFVPQVLHTLRTRDVSGISFGMYSIFCTGIALWLAYGLLIGARPVVVANIVTLALAAWILVLKVVLERRRRP</sequence>
<dbReference type="Proteomes" id="UP000737171">
    <property type="component" value="Unassembled WGS sequence"/>
</dbReference>
<evidence type="ECO:0000313" key="6">
    <source>
        <dbReference type="EMBL" id="NRF66703.1"/>
    </source>
</evidence>
<dbReference type="InterPro" id="IPR047662">
    <property type="entry name" value="SemiSWEET"/>
</dbReference>
<dbReference type="NCBIfam" id="NF037968">
    <property type="entry name" value="SemiSWEET_2"/>
    <property type="match status" value="1"/>
</dbReference>
<evidence type="ECO:0000256" key="1">
    <source>
        <dbReference type="ARBA" id="ARBA00004141"/>
    </source>
</evidence>
<evidence type="ECO:0000256" key="4">
    <source>
        <dbReference type="ARBA" id="ARBA00023136"/>
    </source>
</evidence>
<feature type="transmembrane region" description="Helical" evidence="5">
    <location>
        <begin position="41"/>
        <end position="59"/>
    </location>
</feature>
<comment type="caution">
    <text evidence="6">The sequence shown here is derived from an EMBL/GenBank/DDBJ whole genome shotgun (WGS) entry which is preliminary data.</text>
</comment>
<keyword evidence="3 5" id="KW-1133">Transmembrane helix</keyword>
<dbReference type="Pfam" id="PF04193">
    <property type="entry name" value="PQ-loop"/>
    <property type="match status" value="1"/>
</dbReference>
<dbReference type="InterPro" id="IPR006603">
    <property type="entry name" value="PQ-loop_rpt"/>
</dbReference>
<evidence type="ECO:0000313" key="7">
    <source>
        <dbReference type="Proteomes" id="UP000737171"/>
    </source>
</evidence>
<keyword evidence="7" id="KW-1185">Reference proteome</keyword>
<evidence type="ECO:0000256" key="3">
    <source>
        <dbReference type="ARBA" id="ARBA00022989"/>
    </source>
</evidence>
<dbReference type="Gene3D" id="1.20.1280.290">
    <property type="match status" value="1"/>
</dbReference>
<feature type="transmembrane region" description="Helical" evidence="5">
    <location>
        <begin position="65"/>
        <end position="85"/>
    </location>
</feature>
<evidence type="ECO:0000256" key="2">
    <source>
        <dbReference type="ARBA" id="ARBA00022692"/>
    </source>
</evidence>